<evidence type="ECO:0000256" key="1">
    <source>
        <dbReference type="SAM" id="MobiDB-lite"/>
    </source>
</evidence>
<dbReference type="AlphaFoldDB" id="A0A397GX81"/>
<dbReference type="EMBL" id="PQFF01000373">
    <property type="protein sequence ID" value="RHZ54919.1"/>
    <property type="molecule type" value="Genomic_DNA"/>
</dbReference>
<evidence type="ECO:0000313" key="3">
    <source>
        <dbReference type="Proteomes" id="UP000266861"/>
    </source>
</evidence>
<evidence type="ECO:0000313" key="2">
    <source>
        <dbReference type="EMBL" id="RHZ54919.1"/>
    </source>
</evidence>
<feature type="region of interest" description="Disordered" evidence="1">
    <location>
        <begin position="1"/>
        <end position="81"/>
    </location>
</feature>
<comment type="caution">
    <text evidence="2">The sequence shown here is derived from an EMBL/GenBank/DDBJ whole genome shotgun (WGS) entry which is preliminary data.</text>
</comment>
<organism evidence="2 3">
    <name type="scientific">Diversispora epigaea</name>
    <dbReference type="NCBI Taxonomy" id="1348612"/>
    <lineage>
        <taxon>Eukaryota</taxon>
        <taxon>Fungi</taxon>
        <taxon>Fungi incertae sedis</taxon>
        <taxon>Mucoromycota</taxon>
        <taxon>Glomeromycotina</taxon>
        <taxon>Glomeromycetes</taxon>
        <taxon>Diversisporales</taxon>
        <taxon>Diversisporaceae</taxon>
        <taxon>Diversispora</taxon>
    </lineage>
</organism>
<keyword evidence="3" id="KW-1185">Reference proteome</keyword>
<sequence length="218" mass="23392">MKAINEPNKTSKPLIRESVEIPPLDGVGAGEVDDDGPGPPEELLSLVEEPGGGTPNGPPPDVDGVPPDVDGVPPDVDGVPPDVDGVPPDDGVPVDTVAGGIILVLVIVSTIGEGGTEVGLVAYGSWATTVITIRQKIKPYQEKKGKLRPIFIRNINIACYLYTEENDIDLEQEMQQINEEFSQIINESTPIDIVGTVFKKRLHGLIDHWQIDIVLLIK</sequence>
<protein>
    <submittedName>
        <fullName evidence="2">Uncharacterized protein</fullName>
    </submittedName>
</protein>
<name>A0A397GX81_9GLOM</name>
<reference evidence="2 3" key="1">
    <citation type="submission" date="2018-08" db="EMBL/GenBank/DDBJ databases">
        <title>Genome and evolution of the arbuscular mycorrhizal fungus Diversispora epigaea (formerly Glomus versiforme) and its bacterial endosymbionts.</title>
        <authorList>
            <person name="Sun X."/>
            <person name="Fei Z."/>
            <person name="Harrison M."/>
        </authorList>
    </citation>
    <scope>NUCLEOTIDE SEQUENCE [LARGE SCALE GENOMIC DNA]</scope>
    <source>
        <strain evidence="2 3">IT104</strain>
    </source>
</reference>
<feature type="compositionally biased region" description="Low complexity" evidence="1">
    <location>
        <begin position="62"/>
        <end position="81"/>
    </location>
</feature>
<proteinExistence type="predicted"/>
<accession>A0A397GX81</accession>
<gene>
    <name evidence="2" type="ORF">Glove_421g137</name>
</gene>
<dbReference type="Proteomes" id="UP000266861">
    <property type="component" value="Unassembled WGS sequence"/>
</dbReference>